<comment type="caution">
    <text evidence="1">The sequence shown here is derived from an EMBL/GenBank/DDBJ whole genome shotgun (WGS) entry which is preliminary data.</text>
</comment>
<dbReference type="Proteomes" id="UP000192796">
    <property type="component" value="Unassembled WGS sequence"/>
</dbReference>
<dbReference type="Pfam" id="PF07366">
    <property type="entry name" value="SnoaL"/>
    <property type="match status" value="1"/>
</dbReference>
<name>A0A1V9FG64_9BACT</name>
<dbReference type="GO" id="GO:0030638">
    <property type="term" value="P:polyketide metabolic process"/>
    <property type="evidence" value="ECO:0007669"/>
    <property type="project" value="InterPro"/>
</dbReference>
<protein>
    <submittedName>
        <fullName evidence="1">Ester cyclase</fullName>
    </submittedName>
</protein>
<accession>A0A1V9FG64</accession>
<dbReference type="AlphaFoldDB" id="A0A1V9FG64"/>
<dbReference type="PANTHER" id="PTHR38436">
    <property type="entry name" value="POLYKETIDE CYCLASE SNOAL-LIKE DOMAIN"/>
    <property type="match status" value="1"/>
</dbReference>
<dbReference type="RefSeq" id="WP_081156233.1">
    <property type="nucleotide sequence ID" value="NZ_LVYD01000124.1"/>
</dbReference>
<dbReference type="OrthoDB" id="7876517at2"/>
<evidence type="ECO:0000313" key="1">
    <source>
        <dbReference type="EMBL" id="OQP57267.1"/>
    </source>
</evidence>
<dbReference type="InterPro" id="IPR009959">
    <property type="entry name" value="Cyclase_SnoaL-like"/>
</dbReference>
<reference evidence="1 2" key="1">
    <citation type="submission" date="2016-03" db="EMBL/GenBank/DDBJ databases">
        <title>Niastella vici sp. nov., isolated from farmland soil.</title>
        <authorList>
            <person name="Chen L."/>
            <person name="Wang D."/>
            <person name="Yang S."/>
            <person name="Wang G."/>
        </authorList>
    </citation>
    <scope>NUCLEOTIDE SEQUENCE [LARGE SCALE GENOMIC DNA]</scope>
    <source>
        <strain evidence="1 2">DJ57</strain>
    </source>
</reference>
<gene>
    <name evidence="1" type="ORF">A3860_11980</name>
</gene>
<sequence>MLFTTEKNKEIVLRFNREVIEQGNAGAFYELVSPDVINHAAPENTPNGPESMHHFILQVLRVGFPDIKVEILDQVAEGDKVTTRKVFHATHTGEFMGIPPSNKRVTIQVIDIIRLHQGMYAEHWGISNIPDVIRKISEK</sequence>
<proteinExistence type="predicted"/>
<dbReference type="SUPFAM" id="SSF54427">
    <property type="entry name" value="NTF2-like"/>
    <property type="match status" value="1"/>
</dbReference>
<evidence type="ECO:0000313" key="2">
    <source>
        <dbReference type="Proteomes" id="UP000192796"/>
    </source>
</evidence>
<dbReference type="STRING" id="1703345.A3860_11980"/>
<dbReference type="PANTHER" id="PTHR38436:SF1">
    <property type="entry name" value="ESTER CYCLASE"/>
    <property type="match status" value="1"/>
</dbReference>
<keyword evidence="2" id="KW-1185">Reference proteome</keyword>
<dbReference type="EMBL" id="LVYD01000124">
    <property type="protein sequence ID" value="OQP57267.1"/>
    <property type="molecule type" value="Genomic_DNA"/>
</dbReference>
<dbReference type="InterPro" id="IPR032710">
    <property type="entry name" value="NTF2-like_dom_sf"/>
</dbReference>
<dbReference type="Gene3D" id="3.10.450.50">
    <property type="match status" value="1"/>
</dbReference>
<organism evidence="1 2">
    <name type="scientific">Niastella vici</name>
    <dbReference type="NCBI Taxonomy" id="1703345"/>
    <lineage>
        <taxon>Bacteria</taxon>
        <taxon>Pseudomonadati</taxon>
        <taxon>Bacteroidota</taxon>
        <taxon>Chitinophagia</taxon>
        <taxon>Chitinophagales</taxon>
        <taxon>Chitinophagaceae</taxon>
        <taxon>Niastella</taxon>
    </lineage>
</organism>